<dbReference type="Proteomes" id="UP001596174">
    <property type="component" value="Unassembled WGS sequence"/>
</dbReference>
<name>A0ABW1FXL2_9ACTN</name>
<dbReference type="RefSeq" id="WP_380580945.1">
    <property type="nucleotide sequence ID" value="NZ_JBHSQJ010000022.1"/>
</dbReference>
<organism evidence="2 3">
    <name type="scientific">Streptacidiphilus monticola</name>
    <dbReference type="NCBI Taxonomy" id="2161674"/>
    <lineage>
        <taxon>Bacteria</taxon>
        <taxon>Bacillati</taxon>
        <taxon>Actinomycetota</taxon>
        <taxon>Actinomycetes</taxon>
        <taxon>Kitasatosporales</taxon>
        <taxon>Streptomycetaceae</taxon>
        <taxon>Streptacidiphilus</taxon>
    </lineage>
</organism>
<keyword evidence="1" id="KW-1133">Transmembrane helix</keyword>
<evidence type="ECO:0000313" key="2">
    <source>
        <dbReference type="EMBL" id="MFC5906984.1"/>
    </source>
</evidence>
<protein>
    <submittedName>
        <fullName evidence="2">EamA/RhaT family transporter</fullName>
    </submittedName>
</protein>
<evidence type="ECO:0000313" key="3">
    <source>
        <dbReference type="Proteomes" id="UP001596174"/>
    </source>
</evidence>
<proteinExistence type="predicted"/>
<keyword evidence="1" id="KW-0472">Membrane</keyword>
<dbReference type="EMBL" id="JBHSQJ010000022">
    <property type="protein sequence ID" value="MFC5906984.1"/>
    <property type="molecule type" value="Genomic_DNA"/>
</dbReference>
<feature type="transmembrane region" description="Helical" evidence="1">
    <location>
        <begin position="33"/>
        <end position="53"/>
    </location>
</feature>
<sequence>MPNQPSSPAVPDPIRFFGTTWVDRGGAYWVRRVLVSVGALACAVAGAFLLRFAVQGVFLAKVGSLVETLLIAAIAVCTCIAAVRTWNVLSRGKESLSGWMADEKSLGAILVIGFVGSLAAYFFRSLVEAPGESVRRARYELARAKAARRAQGQGAKPRPKRRR</sequence>
<reference evidence="3" key="1">
    <citation type="journal article" date="2019" name="Int. J. Syst. Evol. Microbiol.">
        <title>The Global Catalogue of Microorganisms (GCM) 10K type strain sequencing project: providing services to taxonomists for standard genome sequencing and annotation.</title>
        <authorList>
            <consortium name="The Broad Institute Genomics Platform"/>
            <consortium name="The Broad Institute Genome Sequencing Center for Infectious Disease"/>
            <person name="Wu L."/>
            <person name="Ma J."/>
        </authorList>
    </citation>
    <scope>NUCLEOTIDE SEQUENCE [LARGE SCALE GENOMIC DNA]</scope>
    <source>
        <strain evidence="3">JCM 4816</strain>
    </source>
</reference>
<feature type="transmembrane region" description="Helical" evidence="1">
    <location>
        <begin position="65"/>
        <end position="86"/>
    </location>
</feature>
<feature type="transmembrane region" description="Helical" evidence="1">
    <location>
        <begin position="106"/>
        <end position="127"/>
    </location>
</feature>
<gene>
    <name evidence="2" type="ORF">ACFP3V_07115</name>
</gene>
<accession>A0ABW1FXL2</accession>
<keyword evidence="1" id="KW-0812">Transmembrane</keyword>
<evidence type="ECO:0000256" key="1">
    <source>
        <dbReference type="SAM" id="Phobius"/>
    </source>
</evidence>
<comment type="caution">
    <text evidence="2">The sequence shown here is derived from an EMBL/GenBank/DDBJ whole genome shotgun (WGS) entry which is preliminary data.</text>
</comment>
<keyword evidence="3" id="KW-1185">Reference proteome</keyword>